<evidence type="ECO:0000256" key="1">
    <source>
        <dbReference type="ARBA" id="ARBA00001933"/>
    </source>
</evidence>
<feature type="domain" description="Tryptophan synthase beta chain-like PALP" evidence="7">
    <location>
        <begin position="790"/>
        <end position="888"/>
    </location>
</feature>
<dbReference type="InterPro" id="IPR000477">
    <property type="entry name" value="RT_dom"/>
</dbReference>
<dbReference type="InterPro" id="IPR050147">
    <property type="entry name" value="Ser/Thr_Dehydratase"/>
</dbReference>
<dbReference type="Proteomes" id="UP001152320">
    <property type="component" value="Chromosome 2"/>
</dbReference>
<feature type="domain" description="Tryptophan synthase beta chain-like PALP" evidence="7">
    <location>
        <begin position="32"/>
        <end position="238"/>
    </location>
</feature>
<dbReference type="SUPFAM" id="SSF56219">
    <property type="entry name" value="DNase I-like"/>
    <property type="match status" value="1"/>
</dbReference>
<evidence type="ECO:0000259" key="6">
    <source>
        <dbReference type="Pfam" id="PF00078"/>
    </source>
</evidence>
<gene>
    <name evidence="8" type="ORF">HOLleu_06318</name>
</gene>
<dbReference type="InterPro" id="IPR036691">
    <property type="entry name" value="Endo/exonu/phosph_ase_sf"/>
</dbReference>
<dbReference type="InterPro" id="IPR036052">
    <property type="entry name" value="TrpB-like_PALP_sf"/>
</dbReference>
<evidence type="ECO:0000313" key="8">
    <source>
        <dbReference type="EMBL" id="KAJ8047339.1"/>
    </source>
</evidence>
<evidence type="ECO:0000256" key="2">
    <source>
        <dbReference type="ARBA" id="ARBA00022898"/>
    </source>
</evidence>
<name>A0A9Q1HHZ2_HOLLE</name>
<accession>A0A9Q1HHZ2</accession>
<dbReference type="GO" id="GO:0003941">
    <property type="term" value="F:L-serine ammonia-lyase activity"/>
    <property type="evidence" value="ECO:0007669"/>
    <property type="project" value="TreeGrafter"/>
</dbReference>
<comment type="caution">
    <text evidence="8">The sequence shown here is derived from an EMBL/GenBank/DDBJ whole genome shotgun (WGS) entry which is preliminary data.</text>
</comment>
<keyword evidence="9" id="KW-1185">Reference proteome</keyword>
<dbReference type="GO" id="GO:0004794">
    <property type="term" value="F:threonine deaminase activity"/>
    <property type="evidence" value="ECO:0007669"/>
    <property type="project" value="TreeGrafter"/>
</dbReference>
<dbReference type="GO" id="GO:0006565">
    <property type="term" value="P:L-serine catabolic process"/>
    <property type="evidence" value="ECO:0007669"/>
    <property type="project" value="TreeGrafter"/>
</dbReference>
<dbReference type="Pfam" id="PF00291">
    <property type="entry name" value="PALP"/>
    <property type="match status" value="2"/>
</dbReference>
<dbReference type="InterPro" id="IPR043502">
    <property type="entry name" value="DNA/RNA_pol_sf"/>
</dbReference>
<dbReference type="PANTHER" id="PTHR48078:SF14">
    <property type="entry name" value="L-SERINE AMMONIA-LYASE"/>
    <property type="match status" value="1"/>
</dbReference>
<dbReference type="GO" id="GO:0009097">
    <property type="term" value="P:isoleucine biosynthetic process"/>
    <property type="evidence" value="ECO:0007669"/>
    <property type="project" value="TreeGrafter"/>
</dbReference>
<evidence type="ECO:0000256" key="5">
    <source>
        <dbReference type="ARBA" id="ARBA00042605"/>
    </source>
</evidence>
<dbReference type="Pfam" id="PF00078">
    <property type="entry name" value="RVT_1"/>
    <property type="match status" value="1"/>
</dbReference>
<comment type="cofactor">
    <cofactor evidence="1">
        <name>pyridoxal 5'-phosphate</name>
        <dbReference type="ChEBI" id="CHEBI:597326"/>
    </cofactor>
</comment>
<dbReference type="InterPro" id="IPR001926">
    <property type="entry name" value="TrpB-like_PALP"/>
</dbReference>
<evidence type="ECO:0000313" key="9">
    <source>
        <dbReference type="Proteomes" id="UP001152320"/>
    </source>
</evidence>
<dbReference type="SUPFAM" id="SSF53686">
    <property type="entry name" value="Tryptophan synthase beta subunit-like PLP-dependent enzymes"/>
    <property type="match status" value="2"/>
</dbReference>
<sequence length="908" mass="101128">MDTDVAGLDGKLVTLAEIQSAYKEVQSSFLCTRTPLLQHVQKRFLESPHMELFLKLENTQITGSFKVRGLANQIAHIPQAVRNGQKEVITMSAGNYGRAMVFACSKLGLKARVLTPDTAPMDRTTLMESYGATVERMPTSELQPTVDRHVKEEGMHYLHPFDDLDLIAGHASAGIEILEDLPDPDVIAVCCGGGGLVSGISAAVKLSGNTNTRLYCVEPETGRFPTFRGVRVSAFADSLNVRKCVLFKDKTETIFIEVLSENRSNTIIGVVYKPPDGDFYSFNQNISNCLEVISGENKTCFVAGDFNIDLLKSPSSPSAEAFLNTLHSYAFYPTIDKSTRISETSSTLIDNIFTNCDRVYVRSGIMISEISDHYPIFAFSDNLLLKRNHLKSVTYINNTCYKNMAKLRTELSLIDWTIVTNDLDADSAYSKFSEIILNVYQRCCPLIKLNHKINNSKSPWLTTGIFKSIRKKNLLFARFKRSFSTDHKVAYTKYRNILTSVIKNAKKMYYANLLSLHRNDSGKIWEILNNVIGTKKSDGINATFVCNDEVINDNYAVCNGFNEYFASVAQNLSDKLPTSHVNPLKGLDFNSESLVIFPTDSDEVLSSINDLKSGKSPGCDGISNKVLKHVGDVVASPISHIMNLSFSNGVFPSELKIAKIIPIFKSGDKQQFSNYRPVSLLPSVSKLFEHLMYNRISSFIPKHNILTSFQYGFRKGYSTDMAAVNLVDKVSTALDNKLSAIGIFIDLSKAFDTIDHSILLNKLFAYGFRGVSYTWIESYLKNRVQYVHYNANAMYLSFQKGEAASLPNSHSVASGLSPPFAGKHNFKHCKAFTEGVILVSDDEILQAMKHLYERGLVVEPSGAAAFAALMFNKIPDVEGKKVVIVLTGGNVSPEQLHELWKKYELWKK</sequence>
<dbReference type="OrthoDB" id="4418812at2759"/>
<protein>
    <recommendedName>
        <fullName evidence="4">L-serine deaminase</fullName>
    </recommendedName>
    <alternativeName>
        <fullName evidence="5">L-threonine dehydratase</fullName>
    </alternativeName>
</protein>
<dbReference type="PANTHER" id="PTHR48078">
    <property type="entry name" value="THREONINE DEHYDRATASE, MITOCHONDRIAL-RELATED"/>
    <property type="match status" value="1"/>
</dbReference>
<keyword evidence="3" id="KW-0456">Lyase</keyword>
<dbReference type="SUPFAM" id="SSF56672">
    <property type="entry name" value="DNA/RNA polymerases"/>
    <property type="match status" value="1"/>
</dbReference>
<evidence type="ECO:0000259" key="7">
    <source>
        <dbReference type="Pfam" id="PF00291"/>
    </source>
</evidence>
<organism evidence="8 9">
    <name type="scientific">Holothuria leucospilota</name>
    <name type="common">Black long sea cucumber</name>
    <name type="synonym">Mertensiothuria leucospilota</name>
    <dbReference type="NCBI Taxonomy" id="206669"/>
    <lineage>
        <taxon>Eukaryota</taxon>
        <taxon>Metazoa</taxon>
        <taxon>Echinodermata</taxon>
        <taxon>Eleutherozoa</taxon>
        <taxon>Echinozoa</taxon>
        <taxon>Holothuroidea</taxon>
        <taxon>Aspidochirotacea</taxon>
        <taxon>Aspidochirotida</taxon>
        <taxon>Holothuriidae</taxon>
        <taxon>Holothuria</taxon>
    </lineage>
</organism>
<dbReference type="Gene3D" id="3.40.50.1100">
    <property type="match status" value="3"/>
</dbReference>
<dbReference type="Gene3D" id="3.60.10.10">
    <property type="entry name" value="Endonuclease/exonuclease/phosphatase"/>
    <property type="match status" value="1"/>
</dbReference>
<feature type="domain" description="Reverse transcriptase" evidence="6">
    <location>
        <begin position="669"/>
        <end position="788"/>
    </location>
</feature>
<keyword evidence="2" id="KW-0663">Pyridoxal phosphate</keyword>
<dbReference type="EMBL" id="JAIZAY010000002">
    <property type="protein sequence ID" value="KAJ8047339.1"/>
    <property type="molecule type" value="Genomic_DNA"/>
</dbReference>
<dbReference type="GO" id="GO:0006567">
    <property type="term" value="P:L-threonine catabolic process"/>
    <property type="evidence" value="ECO:0007669"/>
    <property type="project" value="TreeGrafter"/>
</dbReference>
<reference evidence="8" key="1">
    <citation type="submission" date="2021-10" db="EMBL/GenBank/DDBJ databases">
        <title>Tropical sea cucumber genome reveals ecological adaptation and Cuvierian tubules defense mechanism.</title>
        <authorList>
            <person name="Chen T."/>
        </authorList>
    </citation>
    <scope>NUCLEOTIDE SEQUENCE</scope>
    <source>
        <strain evidence="8">Nanhai2018</strain>
        <tissue evidence="8">Muscle</tissue>
    </source>
</reference>
<evidence type="ECO:0000256" key="4">
    <source>
        <dbReference type="ARBA" id="ARBA00041766"/>
    </source>
</evidence>
<proteinExistence type="predicted"/>
<dbReference type="AlphaFoldDB" id="A0A9Q1HHZ2"/>
<evidence type="ECO:0000256" key="3">
    <source>
        <dbReference type="ARBA" id="ARBA00023239"/>
    </source>
</evidence>
<dbReference type="CDD" id="cd01650">
    <property type="entry name" value="RT_nLTR_like"/>
    <property type="match status" value="1"/>
</dbReference>